<dbReference type="KEGG" id="acip:CBP36_20650"/>
<evidence type="ECO:0000256" key="1">
    <source>
        <dbReference type="SAM" id="SignalP"/>
    </source>
</evidence>
<gene>
    <name evidence="2" type="ORF">CBP36_20650</name>
</gene>
<dbReference type="InterPro" id="IPR014558">
    <property type="entry name" value="UCP029720"/>
</dbReference>
<evidence type="ECO:0000313" key="3">
    <source>
        <dbReference type="Proteomes" id="UP000194440"/>
    </source>
</evidence>
<proteinExistence type="predicted"/>
<evidence type="ECO:0008006" key="4">
    <source>
        <dbReference type="Google" id="ProtNLM"/>
    </source>
</evidence>
<reference evidence="2" key="1">
    <citation type="submission" date="2017-05" db="EMBL/GenBank/DDBJ databases">
        <title>Polyphasic characterization of four soil-derived phenanthrene-degrading Acidovorax strains and proposal of Acidovorax phenanthrenivorans sp. nov.</title>
        <authorList>
            <person name="Singleton D."/>
            <person name="Lee J."/>
            <person name="Dickey A.N."/>
            <person name="Stroud A."/>
            <person name="Scholl E.H."/>
            <person name="Wright F.A."/>
            <person name="Aitken M.D."/>
        </authorList>
    </citation>
    <scope>NUCLEOTIDE SEQUENCE</scope>
    <source>
        <strain evidence="2">P4</strain>
        <plasmid evidence="2">pACP4.2</plasmid>
    </source>
</reference>
<dbReference type="OrthoDB" id="9800666at2"/>
<feature type="chain" id="PRO_5012851216" description="Lipoprotein" evidence="1">
    <location>
        <begin position="24"/>
        <end position="125"/>
    </location>
</feature>
<dbReference type="RefSeq" id="WP_086929095.1">
    <property type="nucleotide sequence ID" value="NZ_CP021364.1"/>
</dbReference>
<evidence type="ECO:0000313" key="2">
    <source>
        <dbReference type="EMBL" id="ART61376.1"/>
    </source>
</evidence>
<keyword evidence="2" id="KW-0614">Plasmid</keyword>
<keyword evidence="1" id="KW-0732">Signal</keyword>
<dbReference type="AlphaFoldDB" id="A0A240UJS7"/>
<geneLocation type="plasmid" evidence="2 3">
    <name>pACP4.2</name>
</geneLocation>
<dbReference type="PANTHER" id="PTHR39335">
    <property type="entry name" value="BLL4220 PROTEIN"/>
    <property type="match status" value="1"/>
</dbReference>
<dbReference type="InterPro" id="IPR005297">
    <property type="entry name" value="Lipoprotein_repeat"/>
</dbReference>
<keyword evidence="3" id="KW-1185">Reference proteome</keyword>
<feature type="signal peptide" evidence="1">
    <location>
        <begin position="1"/>
        <end position="23"/>
    </location>
</feature>
<accession>A0A240UJS7</accession>
<sequence length="125" mass="13129">MNKHLVSTLVLAIAAASAGFAQAAAPVKTAGGMLVNTSGMTLYTFDNDTAGSGKSACNGPCAGLWPPVMAEADAKPEGDMTLVTRDDGTKQWAYKGKPVYLYKSDMKAGDMTGDNFKNVWHVIKP</sequence>
<name>A0A240UJS7_9BURK</name>
<protein>
    <recommendedName>
        <fullName evidence="4">Lipoprotein</fullName>
    </recommendedName>
</protein>
<dbReference type="Proteomes" id="UP000194440">
    <property type="component" value="Plasmid pACP4.2"/>
</dbReference>
<dbReference type="GO" id="GO:0043448">
    <property type="term" value="P:alkane catabolic process"/>
    <property type="evidence" value="ECO:0007669"/>
    <property type="project" value="TreeGrafter"/>
</dbReference>
<organism evidence="2 3">
    <name type="scientific">Acidovorax carolinensis</name>
    <dbReference type="NCBI Taxonomy" id="553814"/>
    <lineage>
        <taxon>Bacteria</taxon>
        <taxon>Pseudomonadati</taxon>
        <taxon>Pseudomonadota</taxon>
        <taxon>Betaproteobacteria</taxon>
        <taxon>Burkholderiales</taxon>
        <taxon>Comamonadaceae</taxon>
        <taxon>Acidovorax</taxon>
    </lineage>
</organism>
<dbReference type="PANTHER" id="PTHR39335:SF1">
    <property type="entry name" value="BLL4220 PROTEIN"/>
    <property type="match status" value="1"/>
</dbReference>
<dbReference type="PIRSF" id="PIRSF029720">
    <property type="entry name" value="UCP029720"/>
    <property type="match status" value="1"/>
</dbReference>
<dbReference type="EMBL" id="CP021368">
    <property type="protein sequence ID" value="ART61376.1"/>
    <property type="molecule type" value="Genomic_DNA"/>
</dbReference>
<dbReference type="Pfam" id="PF03640">
    <property type="entry name" value="Lipoprotein_15"/>
    <property type="match status" value="2"/>
</dbReference>